<evidence type="ECO:0000313" key="1">
    <source>
        <dbReference type="EMBL" id="PQJ12685.1"/>
    </source>
</evidence>
<name>A0A2S7T1K7_9BACT</name>
<reference evidence="1 2" key="1">
    <citation type="submission" date="2018-01" db="EMBL/GenBank/DDBJ databases">
        <title>A novel member of the phylum Bacteroidetes isolated from glacier ice.</title>
        <authorList>
            <person name="Liu Q."/>
            <person name="Xin Y.-H."/>
        </authorList>
    </citation>
    <scope>NUCLEOTIDE SEQUENCE [LARGE SCALE GENOMIC DNA]</scope>
    <source>
        <strain evidence="1 2">RB1R16</strain>
    </source>
</reference>
<sequence length="72" mass="8152">MTNQTKIFSTPGVAATHVAYVTDLANNFIRAGIGHGYSAFNIRQVVVTPYDPAFDRNWYTLQVDYYDPSVYE</sequence>
<organism evidence="1 2">
    <name type="scientific">Flavipsychrobacter stenotrophus</name>
    <dbReference type="NCBI Taxonomy" id="2077091"/>
    <lineage>
        <taxon>Bacteria</taxon>
        <taxon>Pseudomonadati</taxon>
        <taxon>Bacteroidota</taxon>
        <taxon>Chitinophagia</taxon>
        <taxon>Chitinophagales</taxon>
        <taxon>Chitinophagaceae</taxon>
        <taxon>Flavipsychrobacter</taxon>
    </lineage>
</organism>
<proteinExistence type="predicted"/>
<accession>A0A2S7T1K7</accession>
<comment type="caution">
    <text evidence="1">The sequence shown here is derived from an EMBL/GenBank/DDBJ whole genome shotgun (WGS) entry which is preliminary data.</text>
</comment>
<dbReference type="EMBL" id="PPSL01000001">
    <property type="protein sequence ID" value="PQJ12685.1"/>
    <property type="molecule type" value="Genomic_DNA"/>
</dbReference>
<dbReference type="RefSeq" id="WP_105037568.1">
    <property type="nucleotide sequence ID" value="NZ_PPSL01000001.1"/>
</dbReference>
<keyword evidence="2" id="KW-1185">Reference proteome</keyword>
<protein>
    <submittedName>
        <fullName evidence="1">Uncharacterized protein</fullName>
    </submittedName>
</protein>
<evidence type="ECO:0000313" key="2">
    <source>
        <dbReference type="Proteomes" id="UP000239872"/>
    </source>
</evidence>
<dbReference type="AlphaFoldDB" id="A0A2S7T1K7"/>
<gene>
    <name evidence="1" type="ORF">CJD36_002775</name>
</gene>
<dbReference type="Proteomes" id="UP000239872">
    <property type="component" value="Unassembled WGS sequence"/>
</dbReference>